<feature type="transmembrane region" description="Helical" evidence="8">
    <location>
        <begin position="210"/>
        <end position="229"/>
    </location>
</feature>
<keyword evidence="4" id="KW-1003">Cell membrane</keyword>
<evidence type="ECO:0000256" key="8">
    <source>
        <dbReference type="SAM" id="Phobius"/>
    </source>
</evidence>
<reference evidence="10" key="2">
    <citation type="journal article" date="2014" name="ISME J.">
        <title>Microbial stratification in low pH oxic and suboxic macroscopic growths along an acid mine drainage.</title>
        <authorList>
            <person name="Mendez-Garcia C."/>
            <person name="Mesa V."/>
            <person name="Sprenger R.R."/>
            <person name="Richter M."/>
            <person name="Diez M.S."/>
            <person name="Solano J."/>
            <person name="Bargiela R."/>
            <person name="Golyshina O.V."/>
            <person name="Manteca A."/>
            <person name="Ramos J.L."/>
            <person name="Gallego J.R."/>
            <person name="Llorente I."/>
            <person name="Martins Dos Santos V.A."/>
            <person name="Jensen O.N."/>
            <person name="Pelaez A.I."/>
            <person name="Sanchez J."/>
            <person name="Ferrer M."/>
        </authorList>
    </citation>
    <scope>NUCLEOTIDE SEQUENCE</scope>
</reference>
<evidence type="ECO:0000256" key="6">
    <source>
        <dbReference type="ARBA" id="ARBA00022989"/>
    </source>
</evidence>
<evidence type="ECO:0000256" key="3">
    <source>
        <dbReference type="ARBA" id="ARBA00022448"/>
    </source>
</evidence>
<gene>
    <name evidence="10" type="ORF">B1B_05765</name>
</gene>
<feature type="transmembrane region" description="Helical" evidence="8">
    <location>
        <begin position="176"/>
        <end position="198"/>
    </location>
</feature>
<keyword evidence="7 8" id="KW-0472">Membrane</keyword>
<evidence type="ECO:0000256" key="1">
    <source>
        <dbReference type="ARBA" id="ARBA00004651"/>
    </source>
</evidence>
<reference evidence="10" key="1">
    <citation type="submission" date="2013-08" db="EMBL/GenBank/DDBJ databases">
        <authorList>
            <person name="Mendez C."/>
            <person name="Richter M."/>
            <person name="Ferrer M."/>
            <person name="Sanchez J."/>
        </authorList>
    </citation>
    <scope>NUCLEOTIDE SEQUENCE</scope>
</reference>
<dbReference type="Gene3D" id="1.20.1720.10">
    <property type="entry name" value="Multidrug resistance protein D"/>
    <property type="match status" value="1"/>
</dbReference>
<feature type="transmembrane region" description="Helical" evidence="8">
    <location>
        <begin position="147"/>
        <end position="170"/>
    </location>
</feature>
<organism evidence="10">
    <name type="scientific">mine drainage metagenome</name>
    <dbReference type="NCBI Taxonomy" id="410659"/>
    <lineage>
        <taxon>unclassified sequences</taxon>
        <taxon>metagenomes</taxon>
        <taxon>ecological metagenomes</taxon>
    </lineage>
</organism>
<feature type="transmembrane region" description="Helical" evidence="8">
    <location>
        <begin position="241"/>
        <end position="260"/>
    </location>
</feature>
<feature type="transmembrane region" description="Helical" evidence="8">
    <location>
        <begin position="488"/>
        <end position="506"/>
    </location>
</feature>
<dbReference type="SUPFAM" id="SSF103473">
    <property type="entry name" value="MFS general substrate transporter"/>
    <property type="match status" value="1"/>
</dbReference>
<keyword evidence="3" id="KW-0813">Transport</keyword>
<dbReference type="InterPro" id="IPR020846">
    <property type="entry name" value="MFS_dom"/>
</dbReference>
<evidence type="ECO:0000256" key="7">
    <source>
        <dbReference type="ARBA" id="ARBA00023136"/>
    </source>
</evidence>
<name>T1BDL3_9ZZZZ</name>
<evidence type="ECO:0000256" key="2">
    <source>
        <dbReference type="ARBA" id="ARBA00008537"/>
    </source>
</evidence>
<dbReference type="PANTHER" id="PTHR42718">
    <property type="entry name" value="MAJOR FACILITATOR SUPERFAMILY MULTIDRUG TRANSPORTER MFSC"/>
    <property type="match status" value="1"/>
</dbReference>
<dbReference type="GO" id="GO:0005886">
    <property type="term" value="C:plasma membrane"/>
    <property type="evidence" value="ECO:0007669"/>
    <property type="project" value="UniProtKB-SubCell"/>
</dbReference>
<dbReference type="AlphaFoldDB" id="T1BDL3"/>
<proteinExistence type="inferred from homology"/>
<evidence type="ECO:0000259" key="9">
    <source>
        <dbReference type="PROSITE" id="PS50850"/>
    </source>
</evidence>
<feature type="transmembrane region" description="Helical" evidence="8">
    <location>
        <begin position="377"/>
        <end position="398"/>
    </location>
</feature>
<feature type="transmembrane region" description="Helical" evidence="8">
    <location>
        <begin position="345"/>
        <end position="365"/>
    </location>
</feature>
<evidence type="ECO:0000256" key="5">
    <source>
        <dbReference type="ARBA" id="ARBA00022692"/>
    </source>
</evidence>
<feature type="domain" description="Major facilitator superfamily (MFS) profile" evidence="9">
    <location>
        <begin position="24"/>
        <end position="511"/>
    </location>
</feature>
<dbReference type="GO" id="GO:0022857">
    <property type="term" value="F:transmembrane transporter activity"/>
    <property type="evidence" value="ECO:0007669"/>
    <property type="project" value="InterPro"/>
</dbReference>
<comment type="caution">
    <text evidence="10">The sequence shown here is derived from an EMBL/GenBank/DDBJ whole genome shotgun (WGS) entry which is preliminary data.</text>
</comment>
<dbReference type="InterPro" id="IPR036259">
    <property type="entry name" value="MFS_trans_sf"/>
</dbReference>
<feature type="transmembrane region" description="Helical" evidence="8">
    <location>
        <begin position="21"/>
        <end position="42"/>
    </location>
</feature>
<feature type="transmembrane region" description="Helical" evidence="8">
    <location>
        <begin position="123"/>
        <end position="140"/>
    </location>
</feature>
<evidence type="ECO:0000256" key="4">
    <source>
        <dbReference type="ARBA" id="ARBA00022475"/>
    </source>
</evidence>
<dbReference type="PANTHER" id="PTHR42718:SF9">
    <property type="entry name" value="MAJOR FACILITATOR SUPERFAMILY MULTIDRUG TRANSPORTER MFSC"/>
    <property type="match status" value="1"/>
</dbReference>
<dbReference type="Pfam" id="PF07690">
    <property type="entry name" value="MFS_1"/>
    <property type="match status" value="1"/>
</dbReference>
<accession>T1BDL3</accession>
<dbReference type="CDD" id="cd17503">
    <property type="entry name" value="MFS_LmrB_MDR_like"/>
    <property type="match status" value="1"/>
</dbReference>
<feature type="transmembrane region" description="Helical" evidence="8">
    <location>
        <begin position="94"/>
        <end position="117"/>
    </location>
</feature>
<keyword evidence="5 8" id="KW-0812">Transmembrane</keyword>
<protein>
    <submittedName>
        <fullName evidence="10">Multidrug resistance protein B</fullName>
    </submittedName>
</protein>
<feature type="transmembrane region" description="Helical" evidence="8">
    <location>
        <begin position="314"/>
        <end position="333"/>
    </location>
</feature>
<dbReference type="NCBIfam" id="TIGR00711">
    <property type="entry name" value="efflux_EmrB"/>
    <property type="match status" value="1"/>
</dbReference>
<dbReference type="PRINTS" id="PR01036">
    <property type="entry name" value="TCRTETB"/>
</dbReference>
<dbReference type="Gene3D" id="1.20.1250.20">
    <property type="entry name" value="MFS general substrate transporter like domains"/>
    <property type="match status" value="1"/>
</dbReference>
<feature type="transmembrane region" description="Helical" evidence="8">
    <location>
        <begin position="281"/>
        <end position="302"/>
    </location>
</feature>
<dbReference type="EMBL" id="AUZY01003658">
    <property type="protein sequence ID" value="EQD67927.1"/>
    <property type="molecule type" value="Genomic_DNA"/>
</dbReference>
<dbReference type="PROSITE" id="PS50850">
    <property type="entry name" value="MFS"/>
    <property type="match status" value="1"/>
</dbReference>
<comment type="subcellular location">
    <subcellularLocation>
        <location evidence="1">Cell membrane</location>
        <topology evidence="1">Multi-pass membrane protein</topology>
    </subcellularLocation>
</comment>
<evidence type="ECO:0000313" key="10">
    <source>
        <dbReference type="EMBL" id="EQD67927.1"/>
    </source>
</evidence>
<keyword evidence="6 8" id="KW-1133">Transmembrane helix</keyword>
<dbReference type="InterPro" id="IPR011701">
    <property type="entry name" value="MFS"/>
</dbReference>
<sequence>MSAAQDAPPDPYGTPLKGTPLVIMTAAIAFATFMEVLDLTIVNVSVPTIAGALGVSPEEGTWAISSYALASAIMQPLTGWIARRFGEVRTFTTSVLLFVVFSALCGLSTSMPMLVFFRLMQGMVSGPMVPLSLTLLFSIYPREKQGVALGLWAMTVVIAPIFGPVLGGYITDNLHWSWIFLINIPVGLAAGLLTLTLMRGRESKTFKVPIDIVGLVLLAAGVGSLQFMLDNGNNMDWFASPLILTLGLTALVCLSFLIVWELTDRHPVVDLRLFKYRNFTIGVLALTVGMFCFFGINVVYPLWLQTTLGYTAEWAGLATAPVGLLAVVLSPLVGRNLNRMNLRVAVSFAFIVFTWTSFWFAGFSTGSTFWQLVEPRLVQGIAIAFFFILLNQIIIAGLRPDQIASASGLANFFRTLASSVSTAVTVTLWQHRAEYHHAVLAEHVSLGNPGAVDYIDKVHALGLHGPPGFGLIDTIVNKDAYTLAVNDVFWLFGWLFIVIIPLIWLSRPPFNTAAGTGMQV</sequence>
<dbReference type="InterPro" id="IPR004638">
    <property type="entry name" value="EmrB-like"/>
</dbReference>
<comment type="similarity">
    <text evidence="2">Belongs to the major facilitator superfamily. EmrB family.</text>
</comment>